<comment type="subcellular location">
    <subcellularLocation>
        <location evidence="1">Cell membrane</location>
        <topology evidence="1">Multi-pass membrane protein</topology>
    </subcellularLocation>
</comment>
<name>A0A382ILI9_9ZZZZ</name>
<dbReference type="InterPro" id="IPR022646">
    <property type="entry name" value="SecD/SecF_CS"/>
</dbReference>
<dbReference type="GO" id="GO:0015450">
    <property type="term" value="F:protein-transporting ATPase activity"/>
    <property type="evidence" value="ECO:0007669"/>
    <property type="project" value="InterPro"/>
</dbReference>
<evidence type="ECO:0000256" key="7">
    <source>
        <dbReference type="ARBA" id="ARBA00022989"/>
    </source>
</evidence>
<evidence type="ECO:0000256" key="9">
    <source>
        <dbReference type="ARBA" id="ARBA00023136"/>
    </source>
</evidence>
<evidence type="ECO:0000256" key="8">
    <source>
        <dbReference type="ARBA" id="ARBA00023010"/>
    </source>
</evidence>
<dbReference type="GO" id="GO:0005886">
    <property type="term" value="C:plasma membrane"/>
    <property type="evidence" value="ECO:0007669"/>
    <property type="project" value="UniProtKB-SubCell"/>
</dbReference>
<dbReference type="InterPro" id="IPR022645">
    <property type="entry name" value="SecD/SecF_bac"/>
</dbReference>
<keyword evidence="4" id="KW-1003">Cell membrane</keyword>
<dbReference type="PANTHER" id="PTHR30081">
    <property type="entry name" value="PROTEIN-EXPORT MEMBRANE PROTEIN SEC"/>
    <property type="match status" value="1"/>
</dbReference>
<accession>A0A382ILI9</accession>
<feature type="transmembrane region" description="Helical" evidence="11">
    <location>
        <begin position="245"/>
        <end position="263"/>
    </location>
</feature>
<dbReference type="InterPro" id="IPR022813">
    <property type="entry name" value="SecD/SecF_arch_bac"/>
</dbReference>
<keyword evidence="6" id="KW-0653">Protein transport</keyword>
<dbReference type="SUPFAM" id="SSF82866">
    <property type="entry name" value="Multidrug efflux transporter AcrB transmembrane domain"/>
    <property type="match status" value="1"/>
</dbReference>
<keyword evidence="5 11" id="KW-0812">Transmembrane</keyword>
<evidence type="ECO:0000256" key="1">
    <source>
        <dbReference type="ARBA" id="ARBA00004651"/>
    </source>
</evidence>
<gene>
    <name evidence="13" type="ORF">METZ01_LOCUS252587</name>
</gene>
<dbReference type="PANTHER" id="PTHR30081:SF8">
    <property type="entry name" value="PROTEIN TRANSLOCASE SUBUNIT SECF"/>
    <property type="match status" value="1"/>
</dbReference>
<proteinExistence type="inferred from homology"/>
<feature type="transmembrane region" description="Helical" evidence="11">
    <location>
        <begin position="195"/>
        <end position="214"/>
    </location>
</feature>
<dbReference type="AlphaFoldDB" id="A0A382ILI9"/>
<dbReference type="Pfam" id="PF07549">
    <property type="entry name" value="Sec_GG"/>
    <property type="match status" value="1"/>
</dbReference>
<feature type="transmembrane region" description="Helical" evidence="11">
    <location>
        <begin position="142"/>
        <end position="159"/>
    </location>
</feature>
<feature type="transmembrane region" description="Helical" evidence="11">
    <location>
        <begin position="166"/>
        <end position="189"/>
    </location>
</feature>
<dbReference type="Pfam" id="PF02355">
    <property type="entry name" value="SecD_SecF_C"/>
    <property type="match status" value="1"/>
</dbReference>
<dbReference type="InterPro" id="IPR005665">
    <property type="entry name" value="SecF_bac"/>
</dbReference>
<evidence type="ECO:0000256" key="6">
    <source>
        <dbReference type="ARBA" id="ARBA00022927"/>
    </source>
</evidence>
<feature type="compositionally biased region" description="Basic residues" evidence="10">
    <location>
        <begin position="313"/>
        <end position="328"/>
    </location>
</feature>
<reference evidence="13" key="1">
    <citation type="submission" date="2018-05" db="EMBL/GenBank/DDBJ databases">
        <authorList>
            <person name="Lanie J.A."/>
            <person name="Ng W.-L."/>
            <person name="Kazmierczak K.M."/>
            <person name="Andrzejewski T.M."/>
            <person name="Davidsen T.M."/>
            <person name="Wayne K.J."/>
            <person name="Tettelin H."/>
            <person name="Glass J.I."/>
            <person name="Rusch D."/>
            <person name="Podicherti R."/>
            <person name="Tsui H.-C.T."/>
            <person name="Winkler M.E."/>
        </authorList>
    </citation>
    <scope>NUCLEOTIDE SEQUENCE</scope>
</reference>
<feature type="transmembrane region" description="Helical" evidence="11">
    <location>
        <begin position="12"/>
        <end position="34"/>
    </location>
</feature>
<feature type="domain" description="Protein export membrane protein SecD/SecF C-terminal" evidence="12">
    <location>
        <begin position="119"/>
        <end position="297"/>
    </location>
</feature>
<dbReference type="HAMAP" id="MF_01464_B">
    <property type="entry name" value="SecF_B"/>
    <property type="match status" value="1"/>
</dbReference>
<organism evidence="13">
    <name type="scientific">marine metagenome</name>
    <dbReference type="NCBI Taxonomy" id="408172"/>
    <lineage>
        <taxon>unclassified sequences</taxon>
        <taxon>metagenomes</taxon>
        <taxon>ecological metagenomes</taxon>
    </lineage>
</organism>
<dbReference type="EMBL" id="UINC01067755">
    <property type="protein sequence ID" value="SVB99733.1"/>
    <property type="molecule type" value="Genomic_DNA"/>
</dbReference>
<feature type="region of interest" description="Disordered" evidence="10">
    <location>
        <begin position="305"/>
        <end position="328"/>
    </location>
</feature>
<keyword evidence="7 11" id="KW-1133">Transmembrane helix</keyword>
<dbReference type="GO" id="GO:0006886">
    <property type="term" value="P:intracellular protein transport"/>
    <property type="evidence" value="ECO:0007669"/>
    <property type="project" value="InterPro"/>
</dbReference>
<evidence type="ECO:0000256" key="3">
    <source>
        <dbReference type="ARBA" id="ARBA00022448"/>
    </source>
</evidence>
<evidence type="ECO:0000256" key="11">
    <source>
        <dbReference type="SAM" id="Phobius"/>
    </source>
</evidence>
<sequence length="328" mass="35591">MPIFRTPNINFFRWRWQAIGVSTFVILAGVGTIWSGGGLPLGIDFSGGTAVVVRFVERTPEEAVRMAISGVEGEKVVQQYGDPAENEVLIRLPQIAEETGASLEQGANAVVEAIESAALGEFAVQSTDIVGPVIGRELQQKGIYATLAALAGILIYVGVRFRFSFAVGAITAVFHDILVTLTFLTFFGYELSLNVVAAILTITGYSVNDTIVIFDRVRENLRSMRRDKLELVVNRSVNQTLARTIITSATTSLAVLALFLFGGEVLHGFAFTMLVGIISGTYSTVFIAATTAVFVSERRNNQHISTEPGLTAGRKKRSRRQKIKVRAS</sequence>
<evidence type="ECO:0000313" key="13">
    <source>
        <dbReference type="EMBL" id="SVB99733.1"/>
    </source>
</evidence>
<keyword evidence="9 11" id="KW-0472">Membrane</keyword>
<keyword evidence="3" id="KW-0813">Transport</keyword>
<dbReference type="NCBIfam" id="TIGR00966">
    <property type="entry name" value="transloc_SecF"/>
    <property type="match status" value="1"/>
</dbReference>
<dbReference type="Gene3D" id="1.20.1640.10">
    <property type="entry name" value="Multidrug efflux transporter AcrB transmembrane domain"/>
    <property type="match status" value="1"/>
</dbReference>
<keyword evidence="8" id="KW-0811">Translocation</keyword>
<evidence type="ECO:0000256" key="2">
    <source>
        <dbReference type="ARBA" id="ARBA00015792"/>
    </source>
</evidence>
<evidence type="ECO:0000256" key="4">
    <source>
        <dbReference type="ARBA" id="ARBA00022475"/>
    </source>
</evidence>
<protein>
    <recommendedName>
        <fullName evidence="2">Protein translocase subunit SecF</fullName>
    </recommendedName>
</protein>
<dbReference type="InterPro" id="IPR048634">
    <property type="entry name" value="SecD_SecF_C"/>
</dbReference>
<dbReference type="NCBIfam" id="TIGR00916">
    <property type="entry name" value="2A0604s01"/>
    <property type="match status" value="1"/>
</dbReference>
<evidence type="ECO:0000256" key="5">
    <source>
        <dbReference type="ARBA" id="ARBA00022692"/>
    </source>
</evidence>
<feature type="transmembrane region" description="Helical" evidence="11">
    <location>
        <begin position="269"/>
        <end position="295"/>
    </location>
</feature>
<evidence type="ECO:0000259" key="12">
    <source>
        <dbReference type="Pfam" id="PF02355"/>
    </source>
</evidence>
<dbReference type="PRINTS" id="PR01755">
    <property type="entry name" value="SECFTRNLCASE"/>
</dbReference>
<dbReference type="InterPro" id="IPR055344">
    <property type="entry name" value="SecD_SecF_C_bact"/>
</dbReference>
<evidence type="ECO:0000256" key="10">
    <source>
        <dbReference type="SAM" id="MobiDB-lite"/>
    </source>
</evidence>